<evidence type="ECO:0000313" key="1">
    <source>
        <dbReference type="EMBL" id="NEA85841.1"/>
    </source>
</evidence>
<dbReference type="AlphaFoldDB" id="A0A6G3QR38"/>
<reference evidence="1" key="1">
    <citation type="submission" date="2020-01" db="EMBL/GenBank/DDBJ databases">
        <title>Insect and environment-associated Actinomycetes.</title>
        <authorList>
            <person name="Currrie C."/>
            <person name="Chevrette M."/>
            <person name="Carlson C."/>
            <person name="Stubbendieck R."/>
            <person name="Wendt-Pienkowski E."/>
        </authorList>
    </citation>
    <scope>NUCLEOTIDE SEQUENCE</scope>
    <source>
        <strain evidence="1">SID14436</strain>
    </source>
</reference>
<proteinExistence type="predicted"/>
<protein>
    <recommendedName>
        <fullName evidence="2">DUF3558 domain-containing protein</fullName>
    </recommendedName>
</protein>
<accession>A0A6G3QR38</accession>
<dbReference type="PROSITE" id="PS51257">
    <property type="entry name" value="PROKAR_LIPOPROTEIN"/>
    <property type="match status" value="1"/>
</dbReference>
<gene>
    <name evidence="1" type="ORF">G3I53_07215</name>
</gene>
<sequence>MNRRLLGALGAAALLVTACSGDKPGQDYSLPRQMCGIKTDAADLKPLLPEGKSARYWQNRTTDYSYHLCRVIVDDAAALKLQILRDTGFSAETEEAAYNDHKNYRPISLSGGVEVVSAGVADDGGEVWLECKPLPGHPQELMAERPYTHLVLSIHLLSEVEGKDALARRHAGVEAFMRSYLPGLRKAWCAPEG</sequence>
<name>A0A6G3QR38_9ACTN</name>
<dbReference type="RefSeq" id="WP_164333583.1">
    <property type="nucleotide sequence ID" value="NZ_JAAGMD010000199.1"/>
</dbReference>
<comment type="caution">
    <text evidence="1">The sequence shown here is derived from an EMBL/GenBank/DDBJ whole genome shotgun (WGS) entry which is preliminary data.</text>
</comment>
<evidence type="ECO:0008006" key="2">
    <source>
        <dbReference type="Google" id="ProtNLM"/>
    </source>
</evidence>
<organism evidence="1">
    <name type="scientific">Streptomyces sp. SID14436</name>
    <dbReference type="NCBI Taxonomy" id="2706070"/>
    <lineage>
        <taxon>Bacteria</taxon>
        <taxon>Bacillati</taxon>
        <taxon>Actinomycetota</taxon>
        <taxon>Actinomycetes</taxon>
        <taxon>Kitasatosporales</taxon>
        <taxon>Streptomycetaceae</taxon>
        <taxon>Streptomyces</taxon>
    </lineage>
</organism>
<dbReference type="EMBL" id="JAAGMD010000199">
    <property type="protein sequence ID" value="NEA85841.1"/>
    <property type="molecule type" value="Genomic_DNA"/>
</dbReference>